<name>A0A6G1KCM2_9PLEO</name>
<keyword evidence="4" id="KW-1185">Reference proteome</keyword>
<reference evidence="3" key="1">
    <citation type="journal article" date="2020" name="Stud. Mycol.">
        <title>101 Dothideomycetes genomes: a test case for predicting lifestyles and emergence of pathogens.</title>
        <authorList>
            <person name="Haridas S."/>
            <person name="Albert R."/>
            <person name="Binder M."/>
            <person name="Bloem J."/>
            <person name="Labutti K."/>
            <person name="Salamov A."/>
            <person name="Andreopoulos B."/>
            <person name="Baker S."/>
            <person name="Barry K."/>
            <person name="Bills G."/>
            <person name="Bluhm B."/>
            <person name="Cannon C."/>
            <person name="Castanera R."/>
            <person name="Culley D."/>
            <person name="Daum C."/>
            <person name="Ezra D."/>
            <person name="Gonzalez J."/>
            <person name="Henrissat B."/>
            <person name="Kuo A."/>
            <person name="Liang C."/>
            <person name="Lipzen A."/>
            <person name="Lutzoni F."/>
            <person name="Magnuson J."/>
            <person name="Mondo S."/>
            <person name="Nolan M."/>
            <person name="Ohm R."/>
            <person name="Pangilinan J."/>
            <person name="Park H.-J."/>
            <person name="Ramirez L."/>
            <person name="Alfaro M."/>
            <person name="Sun H."/>
            <person name="Tritt A."/>
            <person name="Yoshinaga Y."/>
            <person name="Zwiers L.-H."/>
            <person name="Turgeon B."/>
            <person name="Goodwin S."/>
            <person name="Spatafora J."/>
            <person name="Crous P."/>
            <person name="Grigoriev I."/>
        </authorList>
    </citation>
    <scope>NUCLEOTIDE SEQUENCE</scope>
    <source>
        <strain evidence="3">CBS 279.74</strain>
    </source>
</reference>
<sequence>MTDTTTGVAAPPRKRGLFKKRQPEAKSESAQRDMFSHSNTFEDIVAEQAKRTRDAKEKVQAAKKRKTEEENDRKKRKVSRDGSRSASTQDSRPVGRSCSPLSPIPTRSGSNSLPARYESLTNSSSNTATLPRKDSNVIYTFDTDSEPDDTSYVKPPPRRAPDVSIPRLPSRPAPAEETEEVQDPAIAALIARARAKAAKQAEAAVPASDGRPALNTAVVQLFITSDLPDTIPLLIKIKINTQIEKPLAAWCGRQGFSKEKMESIFLTWKDKHIYTTTTIARLGVSLDKDGFISVKDDPQIYDETNLPKIHLEAWTKELFEARKKEIAEEAAAKRKAAEALEEKEPTPEPVVETSKIRLYLKSRDKPELKICVNSDTTVGHLTAAFKGKMAIPNDCPVTLMFDGERLKTLDTMLDAEIEDGDSIEVIYS</sequence>
<evidence type="ECO:0000313" key="4">
    <source>
        <dbReference type="Proteomes" id="UP000799428"/>
    </source>
</evidence>
<accession>A0A6G1KCM2</accession>
<dbReference type="Pfam" id="PF11976">
    <property type="entry name" value="Rad60-SLD"/>
    <property type="match status" value="1"/>
</dbReference>
<feature type="compositionally biased region" description="Low complexity" evidence="1">
    <location>
        <begin position="119"/>
        <end position="130"/>
    </location>
</feature>
<evidence type="ECO:0000256" key="1">
    <source>
        <dbReference type="SAM" id="MobiDB-lite"/>
    </source>
</evidence>
<feature type="domain" description="Ubiquitin-like" evidence="2">
    <location>
        <begin position="356"/>
        <end position="428"/>
    </location>
</feature>
<dbReference type="OrthoDB" id="3365399at2759"/>
<feature type="compositionally biased region" description="Basic and acidic residues" evidence="1">
    <location>
        <begin position="21"/>
        <end position="35"/>
    </location>
</feature>
<dbReference type="Gene3D" id="3.10.20.90">
    <property type="entry name" value="Phosphatidylinositol 3-kinase Catalytic Subunit, Chain A, domain 1"/>
    <property type="match status" value="1"/>
</dbReference>
<dbReference type="InterPro" id="IPR000626">
    <property type="entry name" value="Ubiquitin-like_dom"/>
</dbReference>
<dbReference type="PROSITE" id="PS50053">
    <property type="entry name" value="UBIQUITIN_2"/>
    <property type="match status" value="1"/>
</dbReference>
<dbReference type="InterPro" id="IPR029071">
    <property type="entry name" value="Ubiquitin-like_domsf"/>
</dbReference>
<feature type="compositionally biased region" description="Basic and acidic residues" evidence="1">
    <location>
        <begin position="48"/>
        <end position="83"/>
    </location>
</feature>
<protein>
    <recommendedName>
        <fullName evidence="2">Ubiquitin-like domain-containing protein</fullName>
    </recommendedName>
</protein>
<dbReference type="Proteomes" id="UP000799428">
    <property type="component" value="Unassembled WGS sequence"/>
</dbReference>
<organism evidence="3 4">
    <name type="scientific">Pleomassaria siparia CBS 279.74</name>
    <dbReference type="NCBI Taxonomy" id="1314801"/>
    <lineage>
        <taxon>Eukaryota</taxon>
        <taxon>Fungi</taxon>
        <taxon>Dikarya</taxon>
        <taxon>Ascomycota</taxon>
        <taxon>Pezizomycotina</taxon>
        <taxon>Dothideomycetes</taxon>
        <taxon>Pleosporomycetidae</taxon>
        <taxon>Pleosporales</taxon>
        <taxon>Pleomassariaceae</taxon>
        <taxon>Pleomassaria</taxon>
    </lineage>
</organism>
<dbReference type="AlphaFoldDB" id="A0A6G1KCM2"/>
<evidence type="ECO:0000259" key="2">
    <source>
        <dbReference type="PROSITE" id="PS50053"/>
    </source>
</evidence>
<dbReference type="EMBL" id="MU005769">
    <property type="protein sequence ID" value="KAF2710285.1"/>
    <property type="molecule type" value="Genomic_DNA"/>
</dbReference>
<dbReference type="SUPFAM" id="SSF54236">
    <property type="entry name" value="Ubiquitin-like"/>
    <property type="match status" value="1"/>
</dbReference>
<feature type="region of interest" description="Disordered" evidence="1">
    <location>
        <begin position="1"/>
        <end position="180"/>
    </location>
</feature>
<proteinExistence type="predicted"/>
<gene>
    <name evidence="3" type="ORF">K504DRAFT_405319</name>
</gene>
<evidence type="ECO:0000313" key="3">
    <source>
        <dbReference type="EMBL" id="KAF2710285.1"/>
    </source>
</evidence>
<dbReference type="InterPro" id="IPR022617">
    <property type="entry name" value="Rad60/SUMO-like_dom"/>
</dbReference>